<dbReference type="Proteomes" id="UP001320831">
    <property type="component" value="Unassembled WGS sequence"/>
</dbReference>
<protein>
    <recommendedName>
        <fullName evidence="7">Endolytic murein transglycosylase</fullName>
        <ecNumber evidence="7">4.2.2.29</ecNumber>
    </recommendedName>
    <alternativeName>
        <fullName evidence="7">Peptidoglycan lytic transglycosylase</fullName>
    </alternativeName>
    <alternativeName>
        <fullName evidence="7">Peptidoglycan polymerization terminase</fullName>
    </alternativeName>
</protein>
<comment type="caution">
    <text evidence="9">The sequence shown here is derived from an EMBL/GenBank/DDBJ whole genome shotgun (WGS) entry which is preliminary data.</text>
</comment>
<dbReference type="CDD" id="cd08010">
    <property type="entry name" value="MltG_like"/>
    <property type="match status" value="1"/>
</dbReference>
<evidence type="ECO:0000256" key="1">
    <source>
        <dbReference type="ARBA" id="ARBA00022475"/>
    </source>
</evidence>
<comment type="subcellular location">
    <subcellularLocation>
        <location evidence="7">Cell inner membrane</location>
        <topology evidence="7">Single-pass membrane protein</topology>
    </subcellularLocation>
</comment>
<evidence type="ECO:0000313" key="10">
    <source>
        <dbReference type="Proteomes" id="UP001320831"/>
    </source>
</evidence>
<gene>
    <name evidence="7 9" type="primary">mltG</name>
    <name evidence="9" type="ORF">N5A92_12920</name>
</gene>
<dbReference type="PANTHER" id="PTHR30518">
    <property type="entry name" value="ENDOLYTIC MUREIN TRANSGLYCOSYLASE"/>
    <property type="match status" value="1"/>
</dbReference>
<evidence type="ECO:0000313" key="9">
    <source>
        <dbReference type="EMBL" id="MCT7375934.1"/>
    </source>
</evidence>
<evidence type="ECO:0000256" key="6">
    <source>
        <dbReference type="ARBA" id="ARBA00023316"/>
    </source>
</evidence>
<keyword evidence="10" id="KW-1185">Reference proteome</keyword>
<evidence type="ECO:0000256" key="4">
    <source>
        <dbReference type="ARBA" id="ARBA00023136"/>
    </source>
</evidence>
<dbReference type="HAMAP" id="MF_02065">
    <property type="entry name" value="MltG"/>
    <property type="match status" value="1"/>
</dbReference>
<keyword evidence="3 7" id="KW-1133">Transmembrane helix</keyword>
<dbReference type="Pfam" id="PF02618">
    <property type="entry name" value="YceG"/>
    <property type="match status" value="1"/>
</dbReference>
<dbReference type="EMBL" id="JAOCZP010000003">
    <property type="protein sequence ID" value="MCT7375934.1"/>
    <property type="molecule type" value="Genomic_DNA"/>
</dbReference>
<organism evidence="9 10">
    <name type="scientific">Chelativorans salis</name>
    <dbReference type="NCBI Taxonomy" id="2978478"/>
    <lineage>
        <taxon>Bacteria</taxon>
        <taxon>Pseudomonadati</taxon>
        <taxon>Pseudomonadota</taxon>
        <taxon>Alphaproteobacteria</taxon>
        <taxon>Hyphomicrobiales</taxon>
        <taxon>Phyllobacteriaceae</taxon>
        <taxon>Chelativorans</taxon>
    </lineage>
</organism>
<comment type="function">
    <text evidence="7">Functions as a peptidoglycan terminase that cleaves nascent peptidoglycan strands endolytically to terminate their elongation.</text>
</comment>
<keyword evidence="5 7" id="KW-0456">Lyase</keyword>
<evidence type="ECO:0000256" key="5">
    <source>
        <dbReference type="ARBA" id="ARBA00023239"/>
    </source>
</evidence>
<dbReference type="RefSeq" id="WP_260903261.1">
    <property type="nucleotide sequence ID" value="NZ_JAOCZP010000003.1"/>
</dbReference>
<keyword evidence="6 7" id="KW-0961">Cell wall biogenesis/degradation</keyword>
<dbReference type="PANTHER" id="PTHR30518:SF2">
    <property type="entry name" value="ENDOLYTIC MUREIN TRANSGLYCOSYLASE"/>
    <property type="match status" value="1"/>
</dbReference>
<evidence type="ECO:0000256" key="8">
    <source>
        <dbReference type="SAM" id="MobiDB-lite"/>
    </source>
</evidence>
<reference evidence="9 10" key="1">
    <citation type="submission" date="2022-09" db="EMBL/GenBank/DDBJ databases">
        <title>Chelativorans salina sp. nov., a novel slightly halophilic bacterium isolated from a saline lake sediment enrichment.</title>
        <authorList>
            <person name="Gao L."/>
            <person name="Fang B.-Z."/>
            <person name="Li W.-J."/>
        </authorList>
    </citation>
    <scope>NUCLEOTIDE SEQUENCE [LARGE SCALE GENOMIC DNA]</scope>
    <source>
        <strain evidence="9 10">EGI FJ00035</strain>
    </source>
</reference>
<accession>A0ABT2LRY8</accession>
<keyword evidence="4 7" id="KW-0472">Membrane</keyword>
<proteinExistence type="inferred from homology"/>
<evidence type="ECO:0000256" key="2">
    <source>
        <dbReference type="ARBA" id="ARBA00022692"/>
    </source>
</evidence>
<comment type="similarity">
    <text evidence="7">Belongs to the transglycosylase MltG family.</text>
</comment>
<evidence type="ECO:0000256" key="3">
    <source>
        <dbReference type="ARBA" id="ARBA00022989"/>
    </source>
</evidence>
<name>A0ABT2LRY8_9HYPH</name>
<feature type="region of interest" description="Disordered" evidence="8">
    <location>
        <begin position="374"/>
        <end position="394"/>
    </location>
</feature>
<feature type="transmembrane region" description="Helical" evidence="7">
    <location>
        <begin position="48"/>
        <end position="72"/>
    </location>
</feature>
<feature type="compositionally biased region" description="Acidic residues" evidence="8">
    <location>
        <begin position="381"/>
        <end position="394"/>
    </location>
</feature>
<keyword evidence="1 7" id="KW-1003">Cell membrane</keyword>
<keyword evidence="2 7" id="KW-0812">Transmembrane</keyword>
<feature type="site" description="Important for catalytic activity" evidence="7">
    <location>
        <position position="251"/>
    </location>
</feature>
<dbReference type="NCBIfam" id="TIGR00247">
    <property type="entry name" value="endolytic transglycosylase MltG"/>
    <property type="match status" value="1"/>
</dbReference>
<sequence>MTEEADNFGKRSEQTARPLAARSAREALRPEAGTPPPPKRSRQSRNQFVVFLNFVVSSVVFLVIVAGVAFYLGKHEFEGRGPSTTTETILIRPNTGVREIAETLERQGLISDQRIFLIGLRVHGADASLKAGEYEIKAGASMLDIMELLESGKSVLYSLTVPEGRTVAQVFKTVAATPELSGEMPEEMPPEGSLAADTLRFTRGMPRTEAIAKLKAQQEELVQSIWERRAEGLPLQNIEEFVTLASIVEKETGQADERSRVAAVFLNRLERGMRLQSDPTVIYGLFGGEGKPADRPIYRSDLAKETPYNTYLIDGLPPTPIANPGRAALEAVANPSQTDELYFVADGSGGHVFATTLEEHNENVARWRKIESERRARAEAEAAETDAEEGEEGN</sequence>
<feature type="region of interest" description="Disordered" evidence="8">
    <location>
        <begin position="1"/>
        <end position="42"/>
    </location>
</feature>
<dbReference type="InterPro" id="IPR003770">
    <property type="entry name" value="MLTG-like"/>
</dbReference>
<dbReference type="Gene3D" id="3.30.160.60">
    <property type="entry name" value="Classic Zinc Finger"/>
    <property type="match status" value="1"/>
</dbReference>
<comment type="catalytic activity">
    <reaction evidence="7">
        <text>a peptidoglycan chain = a peptidoglycan chain with N-acetyl-1,6-anhydromuramyl-[peptide] at the reducing end + a peptidoglycan chain with N-acetylglucosamine at the non-reducing end.</text>
        <dbReference type="EC" id="4.2.2.29"/>
    </reaction>
</comment>
<keyword evidence="7" id="KW-0997">Cell inner membrane</keyword>
<evidence type="ECO:0000256" key="7">
    <source>
        <dbReference type="HAMAP-Rule" id="MF_02065"/>
    </source>
</evidence>
<dbReference type="EC" id="4.2.2.29" evidence="7"/>
<dbReference type="Gene3D" id="3.30.1490.480">
    <property type="entry name" value="Endolytic murein transglycosylase"/>
    <property type="match status" value="1"/>
</dbReference>